<feature type="region of interest" description="Disordered" evidence="3">
    <location>
        <begin position="157"/>
        <end position="220"/>
    </location>
</feature>
<protein>
    <submittedName>
        <fullName evidence="5">Phosphate regulon transcriptional regulatory protein PhoB (SphR)</fullName>
    </submittedName>
</protein>
<dbReference type="InterPro" id="IPR050595">
    <property type="entry name" value="Bact_response_regulator"/>
</dbReference>
<organism evidence="5 6">
    <name type="scientific">Sumerlaea chitinivorans</name>
    <dbReference type="NCBI Taxonomy" id="2250252"/>
    <lineage>
        <taxon>Bacteria</taxon>
        <taxon>Candidatus Sumerlaeota</taxon>
        <taxon>Candidatus Sumerlaeia</taxon>
        <taxon>Candidatus Sumerlaeales</taxon>
        <taxon>Candidatus Sumerlaeaceae</taxon>
        <taxon>Candidatus Sumerlaea</taxon>
    </lineage>
</organism>
<dbReference type="InterPro" id="IPR011006">
    <property type="entry name" value="CheY-like_superfamily"/>
</dbReference>
<dbReference type="PROSITE" id="PS50110">
    <property type="entry name" value="RESPONSE_REGULATORY"/>
    <property type="match status" value="2"/>
</dbReference>
<gene>
    <name evidence="5" type="ORF">BRCON_2234</name>
</gene>
<evidence type="ECO:0000313" key="5">
    <source>
        <dbReference type="EMBL" id="AXA37011.1"/>
    </source>
</evidence>
<dbReference type="PANTHER" id="PTHR44591:SF3">
    <property type="entry name" value="RESPONSE REGULATORY DOMAIN-CONTAINING PROTEIN"/>
    <property type="match status" value="1"/>
</dbReference>
<feature type="modified residue" description="4-aspartylphosphate" evidence="2">
    <location>
        <position position="268"/>
    </location>
</feature>
<dbReference type="GO" id="GO:0000160">
    <property type="term" value="P:phosphorelay signal transduction system"/>
    <property type="evidence" value="ECO:0007669"/>
    <property type="project" value="InterPro"/>
</dbReference>
<evidence type="ECO:0000256" key="2">
    <source>
        <dbReference type="PROSITE-ProRule" id="PRU00169"/>
    </source>
</evidence>
<dbReference type="PANTHER" id="PTHR44591">
    <property type="entry name" value="STRESS RESPONSE REGULATOR PROTEIN 1"/>
    <property type="match status" value="1"/>
</dbReference>
<dbReference type="AlphaFoldDB" id="A0A2Z4Y745"/>
<feature type="domain" description="Response regulatory" evidence="4">
    <location>
        <begin position="220"/>
        <end position="335"/>
    </location>
</feature>
<evidence type="ECO:0000259" key="4">
    <source>
        <dbReference type="PROSITE" id="PS50110"/>
    </source>
</evidence>
<dbReference type="EMBL" id="CP030759">
    <property type="protein sequence ID" value="AXA37011.1"/>
    <property type="molecule type" value="Genomic_DNA"/>
</dbReference>
<feature type="domain" description="Response regulatory" evidence="4">
    <location>
        <begin position="5"/>
        <end position="120"/>
    </location>
</feature>
<accession>A0A2Z4Y745</accession>
<evidence type="ECO:0000256" key="3">
    <source>
        <dbReference type="SAM" id="MobiDB-lite"/>
    </source>
</evidence>
<keyword evidence="1 2" id="KW-0597">Phosphoprotein</keyword>
<dbReference type="Proteomes" id="UP000262583">
    <property type="component" value="Chromosome"/>
</dbReference>
<dbReference type="Gene3D" id="3.40.50.2300">
    <property type="match status" value="2"/>
</dbReference>
<evidence type="ECO:0000313" key="6">
    <source>
        <dbReference type="Proteomes" id="UP000262583"/>
    </source>
</evidence>
<feature type="compositionally biased region" description="Basic and acidic residues" evidence="3">
    <location>
        <begin position="183"/>
        <end position="209"/>
    </location>
</feature>
<dbReference type="SUPFAM" id="SSF52172">
    <property type="entry name" value="CheY-like"/>
    <property type="match status" value="2"/>
</dbReference>
<dbReference type="InterPro" id="IPR001789">
    <property type="entry name" value="Sig_transdc_resp-reg_receiver"/>
</dbReference>
<reference evidence="5 6" key="1">
    <citation type="submission" date="2018-05" db="EMBL/GenBank/DDBJ databases">
        <title>A metagenomic window into the 2 km-deep terrestrial subsurface aquifer revealed taxonomically and functionally diverse microbial community comprising novel uncultured bacterial lineages.</title>
        <authorList>
            <person name="Kadnikov V.V."/>
            <person name="Mardanov A.V."/>
            <person name="Beletsky A.V."/>
            <person name="Banks D."/>
            <person name="Pimenov N.V."/>
            <person name="Frank Y.A."/>
            <person name="Karnachuk O.V."/>
            <person name="Ravin N.V."/>
        </authorList>
    </citation>
    <scope>NUCLEOTIDE SEQUENCE [LARGE SCALE GENOMIC DNA]</scope>
    <source>
        <strain evidence="5">BY</strain>
    </source>
</reference>
<name>A0A2Z4Y745_SUMC1</name>
<evidence type="ECO:0000256" key="1">
    <source>
        <dbReference type="ARBA" id="ARBA00022553"/>
    </source>
</evidence>
<dbReference type="CDD" id="cd17574">
    <property type="entry name" value="REC_OmpR"/>
    <property type="match status" value="1"/>
</dbReference>
<dbReference type="SMART" id="SM00448">
    <property type="entry name" value="REC"/>
    <property type="match status" value="2"/>
</dbReference>
<feature type="modified residue" description="4-aspartylphosphate" evidence="2">
    <location>
        <position position="53"/>
    </location>
</feature>
<dbReference type="KEGG" id="schv:BRCON_2234"/>
<proteinExistence type="predicted"/>
<dbReference type="Pfam" id="PF00072">
    <property type="entry name" value="Response_reg"/>
    <property type="match status" value="2"/>
</dbReference>
<sequence length="385" mass="43811">MPKRRILIVDDEPDVRTILRATLAPHYEVVEAQDGLDAAQKLDVVEPDFVILDVMMPLMDGFETCRVIRSQPRWKEIPVLFLTALSSRKDIVTGYEAGANLYLTKPFDPARLLRVVQHFFEEKNLPYQRKKYTVEEIQNLEHAESVEYASARARANAEAASVGPTAAPSPEPKESAGAPQEKAWYEGKRVVGRAETEEAERQKQAEMRARAMSPRPPRPRVLVVDDEEDLTAICAIALEGEFEVATANDGIQAVEKITLYEPDIIVLDAMLPKMSGYQLCQSLRRNCRFKRTPIIMISGKSSPRDREYALRLGATDFLAKPFSAEDLVTRLKTLISQPGFQIHPKSISGEQMVAEEKRRRELEEREDKFLRKQESELEKFLRENQ</sequence>